<feature type="domain" description="CHAT" evidence="1">
    <location>
        <begin position="27"/>
        <end position="160"/>
    </location>
</feature>
<dbReference type="EMBL" id="JACJTA010000126">
    <property type="protein sequence ID" value="MBD2609073.1"/>
    <property type="molecule type" value="Genomic_DNA"/>
</dbReference>
<dbReference type="CDD" id="cd01670">
    <property type="entry name" value="Death"/>
    <property type="match status" value="1"/>
</dbReference>
<evidence type="ECO:0000259" key="2">
    <source>
        <dbReference type="Pfam" id="PF20690"/>
    </source>
</evidence>
<evidence type="ECO:0000313" key="4">
    <source>
        <dbReference type="Proteomes" id="UP000660380"/>
    </source>
</evidence>
<keyword evidence="4" id="KW-1185">Reference proteome</keyword>
<dbReference type="Proteomes" id="UP000660380">
    <property type="component" value="Unassembled WGS sequence"/>
</dbReference>
<evidence type="ECO:0000313" key="3">
    <source>
        <dbReference type="EMBL" id="MBD2609073.1"/>
    </source>
</evidence>
<dbReference type="SUPFAM" id="SSF47986">
    <property type="entry name" value="DEATH domain"/>
    <property type="match status" value="1"/>
</dbReference>
<organism evidence="3 4">
    <name type="scientific">Scytonema hofmannii FACHB-248</name>
    <dbReference type="NCBI Taxonomy" id="1842502"/>
    <lineage>
        <taxon>Bacteria</taxon>
        <taxon>Bacillati</taxon>
        <taxon>Cyanobacteriota</taxon>
        <taxon>Cyanophyceae</taxon>
        <taxon>Nostocales</taxon>
        <taxon>Scytonemataceae</taxon>
        <taxon>Scytonema</taxon>
    </lineage>
</organism>
<gene>
    <name evidence="3" type="ORF">H6G81_32295</name>
</gene>
<proteinExistence type="predicted"/>
<accession>A0ABR8H244</accession>
<dbReference type="Pfam" id="PF20690">
    <property type="entry name" value="bDLD3"/>
    <property type="match status" value="1"/>
</dbReference>
<dbReference type="Pfam" id="PF12770">
    <property type="entry name" value="CHAT"/>
    <property type="match status" value="1"/>
</dbReference>
<sequence length="292" mass="32926">MSNNPTVKKILILAANPKNTVRLRLDQEVHDIKKGLQSAKERDNFILQQEGAVRPQDIRLAVLDFRPNIIHFSGHGSETEGLSFEDEVGKEKFVTAEALAEFFKLFAKDVECVLLNACYSEVQAKAIAQHIDYVIGMNEAIADKAALEFAVGFYDALARYNPQSDGDSSIEFAFNVARSSILLAGVSGASIPVLIKNPNLKPKDTTILKRMNPTIIRYSGKAKNYICQRLVDDWEQLADHFDIPKHQKNSFERGKEPNRVWEWLEQRSRLGELEVALSDIGRDDLVEELKKN</sequence>
<comment type="caution">
    <text evidence="3">The sequence shown here is derived from an EMBL/GenBank/DDBJ whole genome shotgun (WGS) entry which is preliminary data.</text>
</comment>
<dbReference type="InterPro" id="IPR024983">
    <property type="entry name" value="CHAT_dom"/>
</dbReference>
<name>A0ABR8H244_9CYAN</name>
<reference evidence="3 4" key="1">
    <citation type="journal article" date="2020" name="ISME J.">
        <title>Comparative genomics reveals insights into cyanobacterial evolution and habitat adaptation.</title>
        <authorList>
            <person name="Chen M.Y."/>
            <person name="Teng W.K."/>
            <person name="Zhao L."/>
            <person name="Hu C.X."/>
            <person name="Zhou Y.K."/>
            <person name="Han B.P."/>
            <person name="Song L.R."/>
            <person name="Shu W.S."/>
        </authorList>
    </citation>
    <scope>NUCLEOTIDE SEQUENCE [LARGE SCALE GENOMIC DNA]</scope>
    <source>
        <strain evidence="3 4">FACHB-248</strain>
    </source>
</reference>
<protein>
    <submittedName>
        <fullName evidence="3">CHAT domain-containing protein</fullName>
    </submittedName>
</protein>
<feature type="domain" description="Bacterial Death-like" evidence="2">
    <location>
        <begin position="220"/>
        <end position="291"/>
    </location>
</feature>
<dbReference type="InterPro" id="IPR011029">
    <property type="entry name" value="DEATH-like_dom_sf"/>
</dbReference>
<evidence type="ECO:0000259" key="1">
    <source>
        <dbReference type="Pfam" id="PF12770"/>
    </source>
</evidence>
<dbReference type="InterPro" id="IPR048915">
    <property type="entry name" value="bDLD3"/>
</dbReference>
<dbReference type="RefSeq" id="WP_063628695.1">
    <property type="nucleotide sequence ID" value="NZ_JACJTA010000126.1"/>
</dbReference>
<dbReference type="Gene3D" id="1.10.533.10">
    <property type="entry name" value="Death Domain, Fas"/>
    <property type="match status" value="1"/>
</dbReference>